<evidence type="ECO:0000313" key="2">
    <source>
        <dbReference type="EMBL" id="ORZ41253.1"/>
    </source>
</evidence>
<name>A0A1Y2I597_9FUNG</name>
<evidence type="ECO:0000313" key="1">
    <source>
        <dbReference type="EMBL" id="ORZ35867.1"/>
    </source>
</evidence>
<accession>A0A1Y2I597</accession>
<dbReference type="EMBL" id="MCFL01000001">
    <property type="protein sequence ID" value="ORZ41253.1"/>
    <property type="molecule type" value="Genomic_DNA"/>
</dbReference>
<proteinExistence type="predicted"/>
<dbReference type="AlphaFoldDB" id="A0A1Y2I597"/>
<keyword evidence="3" id="KW-1185">Reference proteome</keyword>
<dbReference type="Proteomes" id="UP000193411">
    <property type="component" value="Unassembled WGS sequence"/>
</dbReference>
<evidence type="ECO:0000313" key="3">
    <source>
        <dbReference type="Proteomes" id="UP000193411"/>
    </source>
</evidence>
<organism evidence="2 3">
    <name type="scientific">Catenaria anguillulae PL171</name>
    <dbReference type="NCBI Taxonomy" id="765915"/>
    <lineage>
        <taxon>Eukaryota</taxon>
        <taxon>Fungi</taxon>
        <taxon>Fungi incertae sedis</taxon>
        <taxon>Blastocladiomycota</taxon>
        <taxon>Blastocladiomycetes</taxon>
        <taxon>Blastocladiales</taxon>
        <taxon>Catenariaceae</taxon>
        <taxon>Catenaria</taxon>
    </lineage>
</organism>
<reference evidence="2 3" key="1">
    <citation type="submission" date="2016-07" db="EMBL/GenBank/DDBJ databases">
        <title>Pervasive Adenine N6-methylation of Active Genes in Fungi.</title>
        <authorList>
            <consortium name="DOE Joint Genome Institute"/>
            <person name="Mondo S.J."/>
            <person name="Dannebaum R.O."/>
            <person name="Kuo R.C."/>
            <person name="Labutti K."/>
            <person name="Haridas S."/>
            <person name="Kuo A."/>
            <person name="Salamov A."/>
            <person name="Ahrendt S.R."/>
            <person name="Lipzen A."/>
            <person name="Sullivan W."/>
            <person name="Andreopoulos W.B."/>
            <person name="Clum A."/>
            <person name="Lindquist E."/>
            <person name="Daum C."/>
            <person name="Ramamoorthy G.K."/>
            <person name="Gryganskyi A."/>
            <person name="Culley D."/>
            <person name="Magnuson J.K."/>
            <person name="James T.Y."/>
            <person name="O'Malley M.A."/>
            <person name="Stajich J.E."/>
            <person name="Spatafora J.W."/>
            <person name="Visel A."/>
            <person name="Grigoriev I.V."/>
        </authorList>
    </citation>
    <scope>NUCLEOTIDE SEQUENCE [LARGE SCALE GENOMIC DNA]</scope>
    <source>
        <strain evidence="2 3">PL171</strain>
    </source>
</reference>
<protein>
    <submittedName>
        <fullName evidence="2">Uncharacterized protein</fullName>
    </submittedName>
</protein>
<dbReference type="EMBL" id="MCFL01000020">
    <property type="protein sequence ID" value="ORZ35867.1"/>
    <property type="molecule type" value="Genomic_DNA"/>
</dbReference>
<comment type="caution">
    <text evidence="2">The sequence shown here is derived from an EMBL/GenBank/DDBJ whole genome shotgun (WGS) entry which is preliminary data.</text>
</comment>
<gene>
    <name evidence="2" type="ORF">BCR44DRAFT_1422454</name>
    <name evidence="1" type="ORF">BCR44DRAFT_1433669</name>
</gene>
<sequence length="119" mass="13022">MTLPAIDDLMSELAENGLQPAPYVPGILVIAPYDPAHMRPMIAGPNGQGFDRVYLRGDDGRPVAQPGHAQPISFPQVMELVGYFDVPGRPGGIDESLRRYLLIKNFGHNAFEADDDTFN</sequence>